<name>W6TIP6_9SPIR</name>
<keyword evidence="1" id="KW-0240">DNA-directed RNA polymerase</keyword>
<evidence type="ECO:0000313" key="2">
    <source>
        <dbReference type="Proteomes" id="UP000019148"/>
    </source>
</evidence>
<dbReference type="PATRIC" id="fig|1432657.3.peg.460"/>
<reference evidence="1 2" key="1">
    <citation type="submission" date="2013-12" db="EMBL/GenBank/DDBJ databases">
        <title>Comparative genomics of relapsing fever spirochetes.</title>
        <authorList>
            <person name="Schwan T.G."/>
            <person name="Raffel S.J."/>
            <person name="Porcella S.F."/>
        </authorList>
    </citation>
    <scope>NUCLEOTIDE SEQUENCE [LARGE SCALE GENOMIC DNA]</scope>
    <source>
        <strain evidence="1 2">CR2A</strain>
    </source>
</reference>
<dbReference type="EMBL" id="AZIT01000001">
    <property type="protein sequence ID" value="ETZ18488.1"/>
    <property type="molecule type" value="Genomic_DNA"/>
</dbReference>
<protein>
    <submittedName>
        <fullName evidence="1">DNA-directed RNA polymerase beta chain</fullName>
        <ecNumber evidence="1">2.7.7.6</ecNumber>
    </submittedName>
</protein>
<accession>W6TIP6</accession>
<dbReference type="EC" id="2.7.7.6" evidence="1"/>
<keyword evidence="1" id="KW-0808">Transferase</keyword>
<organism evidence="1 2">
    <name type="scientific">Borrelia duttonii CR2A</name>
    <dbReference type="NCBI Taxonomy" id="1432657"/>
    <lineage>
        <taxon>Bacteria</taxon>
        <taxon>Pseudomonadati</taxon>
        <taxon>Spirochaetota</taxon>
        <taxon>Spirochaetia</taxon>
        <taxon>Spirochaetales</taxon>
        <taxon>Borreliaceae</taxon>
        <taxon>Borrelia</taxon>
    </lineage>
</organism>
<keyword evidence="1" id="KW-0804">Transcription</keyword>
<keyword evidence="1" id="KW-0548">Nucleotidyltransferase</keyword>
<sequence length="61" mass="7109">MIKRVHLGQGKAEEILNLPNLIEIQLNSYEKFLQLERLKNNKPLLNEGLESVFRDVFSSKL</sequence>
<dbReference type="GO" id="GO:0000428">
    <property type="term" value="C:DNA-directed RNA polymerase complex"/>
    <property type="evidence" value="ECO:0007669"/>
    <property type="project" value="UniProtKB-KW"/>
</dbReference>
<dbReference type="Proteomes" id="UP000019148">
    <property type="component" value="Unassembled WGS sequence"/>
</dbReference>
<comment type="caution">
    <text evidence="1">The sequence shown here is derived from an EMBL/GenBank/DDBJ whole genome shotgun (WGS) entry which is preliminary data.</text>
</comment>
<dbReference type="Gene3D" id="3.90.1100.10">
    <property type="match status" value="1"/>
</dbReference>
<dbReference type="GO" id="GO:0003899">
    <property type="term" value="F:DNA-directed RNA polymerase activity"/>
    <property type="evidence" value="ECO:0007669"/>
    <property type="project" value="UniProtKB-EC"/>
</dbReference>
<evidence type="ECO:0000313" key="1">
    <source>
        <dbReference type="EMBL" id="ETZ18488.1"/>
    </source>
</evidence>
<proteinExistence type="predicted"/>
<gene>
    <name evidence="1" type="ORF">BDCR2A_00461</name>
</gene>
<dbReference type="AlphaFoldDB" id="W6TIP6"/>